<organism evidence="2 3">
    <name type="scientific">Larinioides sclopetarius</name>
    <dbReference type="NCBI Taxonomy" id="280406"/>
    <lineage>
        <taxon>Eukaryota</taxon>
        <taxon>Metazoa</taxon>
        <taxon>Ecdysozoa</taxon>
        <taxon>Arthropoda</taxon>
        <taxon>Chelicerata</taxon>
        <taxon>Arachnida</taxon>
        <taxon>Araneae</taxon>
        <taxon>Araneomorphae</taxon>
        <taxon>Entelegynae</taxon>
        <taxon>Araneoidea</taxon>
        <taxon>Araneidae</taxon>
        <taxon>Larinioides</taxon>
    </lineage>
</organism>
<proteinExistence type="predicted"/>
<dbReference type="AlphaFoldDB" id="A0AAV2AF71"/>
<dbReference type="EMBL" id="CAXIEN010000141">
    <property type="protein sequence ID" value="CAL1281208.1"/>
    <property type="molecule type" value="Genomic_DNA"/>
</dbReference>
<comment type="caution">
    <text evidence="2">The sequence shown here is derived from an EMBL/GenBank/DDBJ whole genome shotgun (WGS) entry which is preliminary data.</text>
</comment>
<feature type="compositionally biased region" description="Low complexity" evidence="1">
    <location>
        <begin position="300"/>
        <end position="316"/>
    </location>
</feature>
<feature type="region of interest" description="Disordered" evidence="1">
    <location>
        <begin position="299"/>
        <end position="321"/>
    </location>
</feature>
<sequence length="365" mass="40890">MVFPVVNFSTYFCMIFSAPVIIPLEIGSETLQIDIKPETLSEVISSLHEIFRKEFNMVINELMAAKTTGYRSFTRAILAKCLKISENKTTYLHFLLVCTLINGIIKRSFENKDCFFVPNVCFCCLVSAYERCYKEFDKVEGNALGFHITVFKQLLATRKSLDDKRKLPIFVESNVNTIIESLVGITDTSLKDSELALLEGIRSTVRVEFFDDNSTSSESSLSRDVSTEGAAGNALVHEDSSESISKSSESQSPACLEVDVLIQHEPCSDPTCKLCESSPVNDTNMELGTALEPMYEDSSESMCLSSESEPSSSSRDTNSEDSKKLITLKKDYLYYKNRVCDFCERACAKIMIIYVEGYLKKCGKK</sequence>
<evidence type="ECO:0000313" key="3">
    <source>
        <dbReference type="Proteomes" id="UP001497382"/>
    </source>
</evidence>
<accession>A0AAV2AF71</accession>
<keyword evidence="3" id="KW-1185">Reference proteome</keyword>
<gene>
    <name evidence="2" type="ORF">LARSCL_LOCUS11440</name>
</gene>
<feature type="compositionally biased region" description="Low complexity" evidence="1">
    <location>
        <begin position="214"/>
        <end position="224"/>
    </location>
</feature>
<reference evidence="2 3" key="1">
    <citation type="submission" date="2024-04" db="EMBL/GenBank/DDBJ databases">
        <authorList>
            <person name="Rising A."/>
            <person name="Reimegard J."/>
            <person name="Sonavane S."/>
            <person name="Akerstrom W."/>
            <person name="Nylinder S."/>
            <person name="Hedman E."/>
            <person name="Kallberg Y."/>
        </authorList>
    </citation>
    <scope>NUCLEOTIDE SEQUENCE [LARGE SCALE GENOMIC DNA]</scope>
</reference>
<dbReference type="Proteomes" id="UP001497382">
    <property type="component" value="Unassembled WGS sequence"/>
</dbReference>
<evidence type="ECO:0000313" key="2">
    <source>
        <dbReference type="EMBL" id="CAL1281208.1"/>
    </source>
</evidence>
<evidence type="ECO:0000256" key="1">
    <source>
        <dbReference type="SAM" id="MobiDB-lite"/>
    </source>
</evidence>
<name>A0AAV2AF71_9ARAC</name>
<protein>
    <submittedName>
        <fullName evidence="2">Uncharacterized protein</fullName>
    </submittedName>
</protein>
<feature type="region of interest" description="Disordered" evidence="1">
    <location>
        <begin position="214"/>
        <end position="248"/>
    </location>
</feature>